<evidence type="ECO:0000259" key="9">
    <source>
        <dbReference type="Pfam" id="PF12019"/>
    </source>
</evidence>
<organism evidence="10">
    <name type="scientific">Ammonifex degensii</name>
    <dbReference type="NCBI Taxonomy" id="42838"/>
    <lineage>
        <taxon>Bacteria</taxon>
        <taxon>Bacillati</taxon>
        <taxon>Bacillota</taxon>
        <taxon>Clostridia</taxon>
        <taxon>Thermoanaerobacterales</taxon>
        <taxon>Thermoanaerobacteraceae</taxon>
        <taxon>Ammonifex</taxon>
    </lineage>
</organism>
<dbReference type="InterPro" id="IPR045584">
    <property type="entry name" value="Pilin-like"/>
</dbReference>
<dbReference type="Pfam" id="PF12019">
    <property type="entry name" value="GspH"/>
    <property type="match status" value="1"/>
</dbReference>
<dbReference type="EMBL" id="DSMV01000207">
    <property type="protein sequence ID" value="HDW51765.1"/>
    <property type="molecule type" value="Genomic_DNA"/>
</dbReference>
<evidence type="ECO:0000256" key="7">
    <source>
        <dbReference type="ARBA" id="ARBA00023136"/>
    </source>
</evidence>
<evidence type="ECO:0000256" key="4">
    <source>
        <dbReference type="ARBA" id="ARBA00022519"/>
    </source>
</evidence>
<feature type="domain" description="General secretion pathway GspH" evidence="9">
    <location>
        <begin position="66"/>
        <end position="175"/>
    </location>
</feature>
<evidence type="ECO:0000313" key="10">
    <source>
        <dbReference type="EMBL" id="HDW51765.1"/>
    </source>
</evidence>
<dbReference type="GO" id="GO:0015627">
    <property type="term" value="C:type II protein secretion system complex"/>
    <property type="evidence" value="ECO:0007669"/>
    <property type="project" value="InterPro"/>
</dbReference>
<keyword evidence="7 8" id="KW-0472">Membrane</keyword>
<gene>
    <name evidence="10" type="ORF">ENQ35_03400</name>
</gene>
<keyword evidence="3" id="KW-0488">Methylation</keyword>
<comment type="subcellular location">
    <subcellularLocation>
        <location evidence="1">Cell inner membrane</location>
        <topology evidence="1">Single-pass membrane protein</topology>
    </subcellularLocation>
</comment>
<evidence type="ECO:0000256" key="5">
    <source>
        <dbReference type="ARBA" id="ARBA00022692"/>
    </source>
</evidence>
<keyword evidence="6 8" id="KW-1133">Transmembrane helix</keyword>
<dbReference type="GO" id="GO:0005886">
    <property type="term" value="C:plasma membrane"/>
    <property type="evidence" value="ECO:0007669"/>
    <property type="project" value="UniProtKB-SubCell"/>
</dbReference>
<keyword evidence="4" id="KW-0997">Cell inner membrane</keyword>
<evidence type="ECO:0000256" key="6">
    <source>
        <dbReference type="ARBA" id="ARBA00022989"/>
    </source>
</evidence>
<feature type="transmembrane region" description="Helical" evidence="8">
    <location>
        <begin position="29"/>
        <end position="52"/>
    </location>
</feature>
<evidence type="ECO:0000256" key="2">
    <source>
        <dbReference type="ARBA" id="ARBA00022475"/>
    </source>
</evidence>
<evidence type="ECO:0000256" key="8">
    <source>
        <dbReference type="SAM" id="Phobius"/>
    </source>
</evidence>
<dbReference type="InterPro" id="IPR022346">
    <property type="entry name" value="T2SS_GspH"/>
</dbReference>
<keyword evidence="2" id="KW-1003">Cell membrane</keyword>
<evidence type="ECO:0000256" key="1">
    <source>
        <dbReference type="ARBA" id="ARBA00004377"/>
    </source>
</evidence>
<proteinExistence type="predicted"/>
<dbReference type="SUPFAM" id="SSF54523">
    <property type="entry name" value="Pili subunits"/>
    <property type="match status" value="1"/>
</dbReference>
<sequence>MLAGARVLGWGRKVCEVKSEERKLSGAEAGLTLAEALVVVVVVGILVVAATVSFNRALAHWELVTAARTLVSDLRSARDLAVSEGVQTRVYVDKATTPVCYKIYKWDGSEWKIVNEPKEFTLRLHFPEQYVGSHGLRDCQNDFRFSSSGNALVGYSGTIKLENAVGESRYVIVYATTGRVRASEKPP</sequence>
<keyword evidence="5 8" id="KW-0812">Transmembrane</keyword>
<evidence type="ECO:0000256" key="3">
    <source>
        <dbReference type="ARBA" id="ARBA00022481"/>
    </source>
</evidence>
<name>A0A7C1F3W9_9THEO</name>
<dbReference type="AlphaFoldDB" id="A0A7C1F3W9"/>
<reference evidence="10" key="1">
    <citation type="journal article" date="2020" name="mSystems">
        <title>Genome- and Community-Level Interaction Insights into Carbon Utilization and Element Cycling Functions of Hydrothermarchaeota in Hydrothermal Sediment.</title>
        <authorList>
            <person name="Zhou Z."/>
            <person name="Liu Y."/>
            <person name="Xu W."/>
            <person name="Pan J."/>
            <person name="Luo Z.H."/>
            <person name="Li M."/>
        </authorList>
    </citation>
    <scope>NUCLEOTIDE SEQUENCE [LARGE SCALE GENOMIC DNA]</scope>
    <source>
        <strain evidence="10">SpSt-301</strain>
    </source>
</reference>
<protein>
    <recommendedName>
        <fullName evidence="9">General secretion pathway GspH domain-containing protein</fullName>
    </recommendedName>
</protein>
<dbReference type="Gene3D" id="3.30.700.10">
    <property type="entry name" value="Glycoprotein, Type 4 Pilin"/>
    <property type="match status" value="1"/>
</dbReference>
<accession>A0A7C1F3W9</accession>
<comment type="caution">
    <text evidence="10">The sequence shown here is derived from an EMBL/GenBank/DDBJ whole genome shotgun (WGS) entry which is preliminary data.</text>
</comment>
<dbReference type="GO" id="GO:0015628">
    <property type="term" value="P:protein secretion by the type II secretion system"/>
    <property type="evidence" value="ECO:0007669"/>
    <property type="project" value="InterPro"/>
</dbReference>